<evidence type="ECO:0000313" key="10">
    <source>
        <dbReference type="Proteomes" id="UP000332933"/>
    </source>
</evidence>
<feature type="transmembrane region" description="Helical" evidence="6">
    <location>
        <begin position="238"/>
        <end position="256"/>
    </location>
</feature>
<dbReference type="EMBL" id="VJMH01006396">
    <property type="protein sequence ID" value="KAF0690039.1"/>
    <property type="molecule type" value="Genomic_DNA"/>
</dbReference>
<proteinExistence type="predicted"/>
<feature type="transmembrane region" description="Helical" evidence="6">
    <location>
        <begin position="195"/>
        <end position="217"/>
    </location>
</feature>
<dbReference type="Gene3D" id="1.20.1740.10">
    <property type="entry name" value="Amino acid/polyamine transporter I"/>
    <property type="match status" value="1"/>
</dbReference>
<comment type="subcellular location">
    <subcellularLocation>
        <location evidence="1">Membrane</location>
        <topology evidence="1">Multi-pass membrane protein</topology>
    </subcellularLocation>
</comment>
<evidence type="ECO:0000259" key="7">
    <source>
        <dbReference type="Pfam" id="PF00324"/>
    </source>
</evidence>
<feature type="transmembrane region" description="Helical" evidence="6">
    <location>
        <begin position="333"/>
        <end position="351"/>
    </location>
</feature>
<dbReference type="PANTHER" id="PTHR42770">
    <property type="entry name" value="AMINO ACID TRANSPORTER-RELATED"/>
    <property type="match status" value="1"/>
</dbReference>
<dbReference type="OrthoDB" id="3900342at2759"/>
<evidence type="ECO:0000256" key="6">
    <source>
        <dbReference type="SAM" id="Phobius"/>
    </source>
</evidence>
<feature type="transmembrane region" description="Helical" evidence="6">
    <location>
        <begin position="421"/>
        <end position="440"/>
    </location>
</feature>
<feature type="transmembrane region" description="Helical" evidence="6">
    <location>
        <begin position="93"/>
        <end position="116"/>
    </location>
</feature>
<feature type="transmembrane region" description="Helical" evidence="6">
    <location>
        <begin position="52"/>
        <end position="73"/>
    </location>
</feature>
<gene>
    <name evidence="9" type="primary">Aste57867_18548</name>
    <name evidence="8" type="ORF">As57867_018486</name>
    <name evidence="9" type="ORF">ASTE57867_18548</name>
</gene>
<evidence type="ECO:0000313" key="9">
    <source>
        <dbReference type="EMBL" id="VFT95284.1"/>
    </source>
</evidence>
<keyword evidence="3 6" id="KW-1133">Transmembrane helix</keyword>
<organism evidence="9 10">
    <name type="scientific">Aphanomyces stellatus</name>
    <dbReference type="NCBI Taxonomy" id="120398"/>
    <lineage>
        <taxon>Eukaryota</taxon>
        <taxon>Sar</taxon>
        <taxon>Stramenopiles</taxon>
        <taxon>Oomycota</taxon>
        <taxon>Saprolegniomycetes</taxon>
        <taxon>Saprolegniales</taxon>
        <taxon>Verrucalvaceae</taxon>
        <taxon>Aphanomyces</taxon>
    </lineage>
</organism>
<evidence type="ECO:0000256" key="3">
    <source>
        <dbReference type="ARBA" id="ARBA00022989"/>
    </source>
</evidence>
<keyword evidence="4 6" id="KW-0472">Membrane</keyword>
<feature type="domain" description="Amino acid permease/ SLC12A" evidence="7">
    <location>
        <begin position="49"/>
        <end position="417"/>
    </location>
</feature>
<evidence type="ECO:0000256" key="2">
    <source>
        <dbReference type="ARBA" id="ARBA00022692"/>
    </source>
</evidence>
<evidence type="ECO:0000256" key="4">
    <source>
        <dbReference type="ARBA" id="ARBA00023136"/>
    </source>
</evidence>
<dbReference type="Proteomes" id="UP000332933">
    <property type="component" value="Unassembled WGS sequence"/>
</dbReference>
<keyword evidence="10" id="KW-1185">Reference proteome</keyword>
<dbReference type="InterPro" id="IPR050367">
    <property type="entry name" value="APC_superfamily"/>
</dbReference>
<dbReference type="GO" id="GO:0016020">
    <property type="term" value="C:membrane"/>
    <property type="evidence" value="ECO:0007669"/>
    <property type="project" value="UniProtKB-SubCell"/>
</dbReference>
<dbReference type="InterPro" id="IPR004841">
    <property type="entry name" value="AA-permease/SLC12A_dom"/>
</dbReference>
<dbReference type="AlphaFoldDB" id="A0A485LB88"/>
<name>A0A485LB88_9STRA</name>
<dbReference type="PANTHER" id="PTHR42770:SF7">
    <property type="entry name" value="MEMBRANE PROTEIN"/>
    <property type="match status" value="1"/>
</dbReference>
<feature type="transmembrane region" description="Helical" evidence="6">
    <location>
        <begin position="357"/>
        <end position="379"/>
    </location>
</feature>
<evidence type="ECO:0000256" key="5">
    <source>
        <dbReference type="SAM" id="MobiDB-lite"/>
    </source>
</evidence>
<feature type="compositionally biased region" description="Polar residues" evidence="5">
    <location>
        <begin position="554"/>
        <end position="565"/>
    </location>
</feature>
<feature type="transmembrane region" description="Helical" evidence="6">
    <location>
        <begin position="292"/>
        <end position="312"/>
    </location>
</feature>
<feature type="transmembrane region" description="Helical" evidence="6">
    <location>
        <begin position="163"/>
        <end position="183"/>
    </location>
</feature>
<feature type="transmembrane region" description="Helical" evidence="6">
    <location>
        <begin position="655"/>
        <end position="679"/>
    </location>
</feature>
<evidence type="ECO:0000256" key="1">
    <source>
        <dbReference type="ARBA" id="ARBA00004141"/>
    </source>
</evidence>
<feature type="transmembrane region" description="Helical" evidence="6">
    <location>
        <begin position="391"/>
        <end position="415"/>
    </location>
</feature>
<feature type="region of interest" description="Disordered" evidence="5">
    <location>
        <begin position="533"/>
        <end position="565"/>
    </location>
</feature>
<sequence length="878" mass="94719">MHHRPSRGILRGHQPPPSVFAPGTLDVWAVGVTMVVGGQCFSWNAGLVAGTVGYGLGVVLMGAAYVCLALSAAEVSSALPFAGGVYGLARCTLGFYAGFLVGACEAIEYVLYLAVANVQVTRLAASQWAALTSYAPLVWALTHALTLLLLVRGGRAVWLVYRVLALTSLVGVFFFAMATMTYADLTQYGDDHLNVHGGAFVSALPQAAAFFSGIEALNTLANDVANPQHTIPMGQRTSMYTVLVTAVTIFLGVVSLPPGVDSLPTVFAVLNGGFAASFNISDHAASLVSVPLAAATMPGYAMAAANILTAMARSKLVPPILARRHTRFQTPHFALAATCSLSYGLCFCMALVGDAAIGNVCLFFGFASYVAQCIGFLYLRRHHQVLDRFYMSPLGVPGAVYASCLFGVASLSTLFWQADGYVSLVIVTTLVALLSVYYFGLAKHRQMLSKDERQLLLFLHVAKLAHVKPRHVAPRRWTRFWRLRPLSFHAVAPSMRRTSGKSTRVIRVKSISQPDNTIRRQLAWAPKIHPPVATTVGRPGVSTPSAPKSVAPRASTSGPSTSQASLAANTTQGLVPGTVGYDVDVPLSPTTAWQRPSPTSLRHLQFCAYVLNVAFRHLSATDMLVSLYPSLDACQPFVSPLLRWRSLLLARPRHMLVILSLVVLYCMDALTYANVATYIGGTWRGSNPDGVATSGFSSESKLSTRLQIRCTPHRGQFMYTLLATAASISISATSLPPGVPSVLAVTNGRTFQHPHQATLASIPCPANMLTAVQALPRASGRRHMTTQTSIATISLAFALPTSPYSTRECILTWPLCRTSCNVYLQRRVYTNSSGVPKVLFSIRVLRRRRQCFARRNTLCRPRLDLGHAWCPYTLLSTL</sequence>
<evidence type="ECO:0000313" key="8">
    <source>
        <dbReference type="EMBL" id="KAF0690039.1"/>
    </source>
</evidence>
<dbReference type="Pfam" id="PF00324">
    <property type="entry name" value="AA_permease"/>
    <property type="match status" value="1"/>
</dbReference>
<dbReference type="EMBL" id="CAADRA010006417">
    <property type="protein sequence ID" value="VFT95284.1"/>
    <property type="molecule type" value="Genomic_DNA"/>
</dbReference>
<protein>
    <submittedName>
        <fullName evidence="9">Aste57867_18548 protein</fullName>
    </submittedName>
</protein>
<accession>A0A485LB88</accession>
<keyword evidence="2 6" id="KW-0812">Transmembrane</keyword>
<reference evidence="8" key="2">
    <citation type="submission" date="2019-06" db="EMBL/GenBank/DDBJ databases">
        <title>Genomics analysis of Aphanomyces spp. identifies a new class of oomycete effector associated with host adaptation.</title>
        <authorList>
            <person name="Gaulin E."/>
        </authorList>
    </citation>
    <scope>NUCLEOTIDE SEQUENCE</scope>
    <source>
        <strain evidence="8">CBS 578.67</strain>
    </source>
</reference>
<reference evidence="9 10" key="1">
    <citation type="submission" date="2019-03" db="EMBL/GenBank/DDBJ databases">
        <authorList>
            <person name="Gaulin E."/>
            <person name="Dumas B."/>
        </authorList>
    </citation>
    <scope>NUCLEOTIDE SEQUENCE [LARGE SCALE GENOMIC DNA]</scope>
    <source>
        <strain evidence="9">CBS 568.67</strain>
    </source>
</reference>
<dbReference type="GO" id="GO:0055085">
    <property type="term" value="P:transmembrane transport"/>
    <property type="evidence" value="ECO:0007669"/>
    <property type="project" value="InterPro"/>
</dbReference>
<feature type="transmembrane region" description="Helical" evidence="6">
    <location>
        <begin position="128"/>
        <end position="151"/>
    </location>
</feature>